<gene>
    <name evidence="3" type="primary">A08g509410.1_BraROA</name>
    <name evidence="3" type="ORF">IGI04_031707</name>
</gene>
<accession>A0ABQ7LUC3</accession>
<feature type="compositionally biased region" description="Basic residues" evidence="1">
    <location>
        <begin position="621"/>
        <end position="633"/>
    </location>
</feature>
<dbReference type="Proteomes" id="UP000823674">
    <property type="component" value="Chromosome A08"/>
</dbReference>
<keyword evidence="2" id="KW-0812">Transmembrane</keyword>
<feature type="compositionally biased region" description="Low complexity" evidence="1">
    <location>
        <begin position="324"/>
        <end position="335"/>
    </location>
</feature>
<evidence type="ECO:0008006" key="5">
    <source>
        <dbReference type="Google" id="ProtNLM"/>
    </source>
</evidence>
<organism evidence="3 4">
    <name type="scientific">Brassica rapa subsp. trilocularis</name>
    <dbReference type="NCBI Taxonomy" id="1813537"/>
    <lineage>
        <taxon>Eukaryota</taxon>
        <taxon>Viridiplantae</taxon>
        <taxon>Streptophyta</taxon>
        <taxon>Embryophyta</taxon>
        <taxon>Tracheophyta</taxon>
        <taxon>Spermatophyta</taxon>
        <taxon>Magnoliopsida</taxon>
        <taxon>eudicotyledons</taxon>
        <taxon>Gunneridae</taxon>
        <taxon>Pentapetalae</taxon>
        <taxon>rosids</taxon>
        <taxon>malvids</taxon>
        <taxon>Brassicales</taxon>
        <taxon>Brassicaceae</taxon>
        <taxon>Brassiceae</taxon>
        <taxon>Brassica</taxon>
    </lineage>
</organism>
<feature type="compositionally biased region" description="Polar residues" evidence="1">
    <location>
        <begin position="241"/>
        <end position="250"/>
    </location>
</feature>
<keyword evidence="2" id="KW-1133">Transmembrane helix</keyword>
<feature type="transmembrane region" description="Helical" evidence="2">
    <location>
        <begin position="128"/>
        <end position="153"/>
    </location>
</feature>
<feature type="region of interest" description="Disordered" evidence="1">
    <location>
        <begin position="234"/>
        <end position="254"/>
    </location>
</feature>
<reference evidence="3 4" key="1">
    <citation type="submission" date="2021-03" db="EMBL/GenBank/DDBJ databases">
        <authorList>
            <person name="King G.J."/>
            <person name="Bancroft I."/>
            <person name="Baten A."/>
            <person name="Bloomfield J."/>
            <person name="Borpatragohain P."/>
            <person name="He Z."/>
            <person name="Irish N."/>
            <person name="Irwin J."/>
            <person name="Liu K."/>
            <person name="Mauleon R.P."/>
            <person name="Moore J."/>
            <person name="Morris R."/>
            <person name="Ostergaard L."/>
            <person name="Wang B."/>
            <person name="Wells R."/>
        </authorList>
    </citation>
    <scope>NUCLEOTIDE SEQUENCE [LARGE SCALE GENOMIC DNA]</scope>
    <source>
        <strain evidence="3">R-o-18</strain>
        <tissue evidence="3">Leaf</tissue>
    </source>
</reference>
<protein>
    <recommendedName>
        <fullName evidence="5">Aspartic peptidase DDI1-type domain-containing protein</fullName>
    </recommendedName>
</protein>
<evidence type="ECO:0000256" key="2">
    <source>
        <dbReference type="SAM" id="Phobius"/>
    </source>
</evidence>
<feature type="transmembrane region" description="Helical" evidence="2">
    <location>
        <begin position="882"/>
        <end position="907"/>
    </location>
</feature>
<sequence length="914" mass="103251">MRGSDGFLGCNVFLYWCVDWILRHFSIINFIYPHLPFIMLVIVFVDSTMGCSIPDIWCFIHLVYMLLNWFSSLYRVFLVLFESLQVWSCIGWEMNQLEQKRQKTRSNPSDCSEGVFQRQRILRKQQPISGFALISLFSLPAACGFDISSFSVFPDHTTLVYREEPDPKTPLVFCEHIGLDLYCLLSHLDPNESLGIKIDQHRGQFHDSGLCMTSRHTRRNAQGELVTFTNQELARLERTNRQQPRQTDTTMGDHANQDDLAAAMALMQQHMLQMQQTIQAQQDAAEQAALAQQEQQAQTKIDELLKNNQEHVFSMEQPTAGHIQNQNQRQPQSNPHAVPATGNSQPDELKGLGMMMQQLLQGQQVQAKVLNQVTTEIDTRMGNMFTELNNKYDNLAIHMRKIDVQLAQTAESVKRQQETLPGRTDKNPRTEHCNAIEQPFAETVLGTEENSEQSASSGVTGPSVPAETPPVRVYVPKVPYPIPPRHLMDPISEEQLIGFNKMVRRLPKELAFEDALQIRPLLQFFKYCRETQEEIKVLYIKALSTPALKVLLKVDDPGKFVFPCSIAGTTFKDALCDSGSCVNLVSKAILKVVPEKEHGDKGESRLFSDEDPSTDPTKFRGNSRVKQKVQKKRVKGDPTMTLIPLKCDENSIEYEVKCKGTSKPFSKVRAILTHELKEKGDAAVKGLLSRVLKLNMSDCGAWVENQNGREIRTTSGTQNDHVLPPSSSHHHIKINVMEKGKKEKKHGATGKVEQEVWSCIGWEMNQLEQKRQKTRSNPSDCSEGVFQRQRFLRKQQPISGFALISLFSLPAACAKVDIRVFCEHIGLDLYCLLSHLDPNESLGIKIDQHRGQFHDSGLFYLSDPSSSLIRDNFNTEVLIKGFVAMLKIVDCALVAVSILGFISLIVVSNFQGAI</sequence>
<feature type="region of interest" description="Disordered" evidence="1">
    <location>
        <begin position="323"/>
        <end position="349"/>
    </location>
</feature>
<feature type="region of interest" description="Disordered" evidence="1">
    <location>
        <begin position="600"/>
        <end position="633"/>
    </location>
</feature>
<comment type="caution">
    <text evidence="3">The sequence shown here is derived from an EMBL/GenBank/DDBJ whole genome shotgun (WGS) entry which is preliminary data.</text>
</comment>
<keyword evidence="4" id="KW-1185">Reference proteome</keyword>
<keyword evidence="2" id="KW-0472">Membrane</keyword>
<proteinExistence type="predicted"/>
<dbReference type="EMBL" id="JADBGQ010000007">
    <property type="protein sequence ID" value="KAG5390166.1"/>
    <property type="molecule type" value="Genomic_DNA"/>
</dbReference>
<evidence type="ECO:0000256" key="1">
    <source>
        <dbReference type="SAM" id="MobiDB-lite"/>
    </source>
</evidence>
<name>A0ABQ7LUC3_BRACM</name>
<evidence type="ECO:0000313" key="4">
    <source>
        <dbReference type="Proteomes" id="UP000823674"/>
    </source>
</evidence>
<feature type="region of interest" description="Disordered" evidence="1">
    <location>
        <begin position="446"/>
        <end position="465"/>
    </location>
</feature>
<evidence type="ECO:0000313" key="3">
    <source>
        <dbReference type="EMBL" id="KAG5390166.1"/>
    </source>
</evidence>